<evidence type="ECO:0000313" key="3">
    <source>
        <dbReference type="EMBL" id="SES73411.1"/>
    </source>
</evidence>
<dbReference type="Pfam" id="PF01479">
    <property type="entry name" value="S4"/>
    <property type="match status" value="1"/>
</dbReference>
<dbReference type="Proteomes" id="UP000243819">
    <property type="component" value="Unassembled WGS sequence"/>
</dbReference>
<evidence type="ECO:0000259" key="2">
    <source>
        <dbReference type="SMART" id="SM00363"/>
    </source>
</evidence>
<keyword evidence="1" id="KW-0694">RNA-binding</keyword>
<name>A0A1H9YW19_9FIRM</name>
<evidence type="ECO:0000313" key="4">
    <source>
        <dbReference type="Proteomes" id="UP000243819"/>
    </source>
</evidence>
<dbReference type="InterPro" id="IPR036986">
    <property type="entry name" value="S4_RNA-bd_sf"/>
</dbReference>
<dbReference type="CDD" id="cd00165">
    <property type="entry name" value="S4"/>
    <property type="match status" value="1"/>
</dbReference>
<dbReference type="PANTHER" id="PTHR13633">
    <property type="entry name" value="MITOCHONDRIAL TRANSCRIPTION RESCUE FACTOR 1"/>
    <property type="match status" value="1"/>
</dbReference>
<dbReference type="SMART" id="SM00363">
    <property type="entry name" value="S4"/>
    <property type="match status" value="1"/>
</dbReference>
<dbReference type="Gene3D" id="3.30.1370.160">
    <property type="match status" value="1"/>
</dbReference>
<reference evidence="4" key="1">
    <citation type="submission" date="2016-10" db="EMBL/GenBank/DDBJ databases">
        <authorList>
            <person name="Varghese N."/>
            <person name="Submissions S."/>
        </authorList>
    </citation>
    <scope>NUCLEOTIDE SEQUENCE [LARGE SCALE GENOMIC DNA]</scope>
    <source>
        <strain evidence="4">DSM 13577</strain>
    </source>
</reference>
<dbReference type="Gene3D" id="3.10.290.10">
    <property type="entry name" value="RNA-binding S4 domain"/>
    <property type="match status" value="1"/>
</dbReference>
<dbReference type="EMBL" id="FOIF01000005">
    <property type="protein sequence ID" value="SES73411.1"/>
    <property type="molecule type" value="Genomic_DNA"/>
</dbReference>
<keyword evidence="4" id="KW-1185">Reference proteome</keyword>
<dbReference type="PANTHER" id="PTHR13633:SF3">
    <property type="entry name" value="MITOCHONDRIAL TRANSCRIPTION RESCUE FACTOR 1"/>
    <property type="match status" value="1"/>
</dbReference>
<feature type="domain" description="RNA-binding S4" evidence="2">
    <location>
        <begin position="184"/>
        <end position="248"/>
    </location>
</feature>
<organism evidence="3 4">
    <name type="scientific">Anaerobranca gottschalkii DSM 13577</name>
    <dbReference type="NCBI Taxonomy" id="1120990"/>
    <lineage>
        <taxon>Bacteria</taxon>
        <taxon>Bacillati</taxon>
        <taxon>Bacillota</taxon>
        <taxon>Clostridia</taxon>
        <taxon>Eubacteriales</taxon>
        <taxon>Proteinivoracaceae</taxon>
        <taxon>Anaerobranca</taxon>
    </lineage>
</organism>
<evidence type="ECO:0000256" key="1">
    <source>
        <dbReference type="PROSITE-ProRule" id="PRU00182"/>
    </source>
</evidence>
<dbReference type="OrthoDB" id="9812787at2"/>
<dbReference type="STRING" id="1120990.SAMN03080614_100554"/>
<dbReference type="RefSeq" id="WP_091348916.1">
    <property type="nucleotide sequence ID" value="NZ_FOIF01000005.1"/>
</dbReference>
<dbReference type="InterPro" id="IPR012677">
    <property type="entry name" value="Nucleotide-bd_a/b_plait_sf"/>
</dbReference>
<dbReference type="Gene3D" id="3.30.70.330">
    <property type="match status" value="1"/>
</dbReference>
<dbReference type="Pfam" id="PF17774">
    <property type="entry name" value="YlmH_RBD"/>
    <property type="match status" value="1"/>
</dbReference>
<dbReference type="AlphaFoldDB" id="A0A1H9YW19"/>
<accession>A0A1H9YW19</accession>
<gene>
    <name evidence="3" type="ORF">SAMN03080614_100554</name>
</gene>
<dbReference type="SUPFAM" id="SSF55174">
    <property type="entry name" value="Alpha-L RNA-binding motif"/>
    <property type="match status" value="1"/>
</dbReference>
<dbReference type="PROSITE" id="PS50889">
    <property type="entry name" value="S4"/>
    <property type="match status" value="1"/>
</dbReference>
<protein>
    <submittedName>
        <fullName evidence="3">RNA-binding protein YlmH, contains S4-like domain</fullName>
    </submittedName>
</protein>
<dbReference type="InterPro" id="IPR040591">
    <property type="entry name" value="RqcP2_RBD"/>
</dbReference>
<dbReference type="InterPro" id="IPR002942">
    <property type="entry name" value="S4_RNA-bd"/>
</dbReference>
<sequence length="260" mass="29075">MDREKILNLLDNDVDKMAVAHGLDCAQMAADKNMIKETNFLDPYHQEIITKATKDIFGVRYILEGGYPESERKKIIFYPDFLKAEDVEGEIAYLEITGAGLEKCNHRDYLGAILGLGLKREKIGDIIVFDQGCQVIVSPDIATFILANLTKVKNVTVQVKEIYPHQLKITESKVKEITGTVASLRLDAVASLGFGISRTKVVALIKGEKVKVSYKPINNPSYTVKEGEIISIRGRGRIEIAEVGNLTKKNRIHLKIKKYL</sequence>
<dbReference type="GO" id="GO:0003723">
    <property type="term" value="F:RNA binding"/>
    <property type="evidence" value="ECO:0007669"/>
    <property type="project" value="UniProtKB-KW"/>
</dbReference>
<proteinExistence type="predicted"/>